<dbReference type="InterPro" id="IPR029063">
    <property type="entry name" value="SAM-dependent_MTases_sf"/>
</dbReference>
<reference evidence="1 2" key="1">
    <citation type="submission" date="2024-03" db="EMBL/GenBank/DDBJ databases">
        <authorList>
            <person name="Jo J.-H."/>
        </authorList>
    </citation>
    <scope>NUCLEOTIDE SEQUENCE [LARGE SCALE GENOMIC DNA]</scope>
    <source>
        <strain evidence="1 2">PS1R-30</strain>
    </source>
</reference>
<dbReference type="GO" id="GO:0008168">
    <property type="term" value="F:methyltransferase activity"/>
    <property type="evidence" value="ECO:0007669"/>
    <property type="project" value="UniProtKB-KW"/>
</dbReference>
<dbReference type="GO" id="GO:0005840">
    <property type="term" value="C:ribosome"/>
    <property type="evidence" value="ECO:0007669"/>
    <property type="project" value="UniProtKB-KW"/>
</dbReference>
<dbReference type="Proteomes" id="UP001361239">
    <property type="component" value="Unassembled WGS sequence"/>
</dbReference>
<evidence type="ECO:0000313" key="1">
    <source>
        <dbReference type="EMBL" id="MEJ5977671.1"/>
    </source>
</evidence>
<dbReference type="Pfam" id="PF06325">
    <property type="entry name" value="PrmA"/>
    <property type="match status" value="1"/>
</dbReference>
<dbReference type="SUPFAM" id="SSF53335">
    <property type="entry name" value="S-adenosyl-L-methionine-dependent methyltransferases"/>
    <property type="match status" value="1"/>
</dbReference>
<dbReference type="RefSeq" id="WP_339587603.1">
    <property type="nucleotide sequence ID" value="NZ_JBBHJZ010000002.1"/>
</dbReference>
<dbReference type="InterPro" id="IPR011990">
    <property type="entry name" value="TPR-like_helical_dom_sf"/>
</dbReference>
<dbReference type="SUPFAM" id="SSF48452">
    <property type="entry name" value="TPR-like"/>
    <property type="match status" value="1"/>
</dbReference>
<dbReference type="InterPro" id="IPR019734">
    <property type="entry name" value="TPR_rpt"/>
</dbReference>
<dbReference type="PANTHER" id="PTHR11006">
    <property type="entry name" value="PROTEIN ARGININE N-METHYLTRANSFERASE"/>
    <property type="match status" value="1"/>
</dbReference>
<gene>
    <name evidence="1" type="ORF">WG901_13570</name>
</gene>
<dbReference type="GO" id="GO:0032259">
    <property type="term" value="P:methylation"/>
    <property type="evidence" value="ECO:0007669"/>
    <property type="project" value="UniProtKB-KW"/>
</dbReference>
<dbReference type="InterPro" id="IPR025799">
    <property type="entry name" value="Arg_MeTrfase"/>
</dbReference>
<dbReference type="PROSITE" id="PS51678">
    <property type="entry name" value="SAM_MT_PRMT"/>
    <property type="match status" value="1"/>
</dbReference>
<dbReference type="EMBL" id="JBBHJZ010000002">
    <property type="protein sequence ID" value="MEJ5977671.1"/>
    <property type="molecule type" value="Genomic_DNA"/>
</dbReference>
<sequence>MKLQADGDLAAAEARYRLVVDLGYRLTEVLPILAGLLARRDALDEAVEQWDALLAIDADHPVALHEKSLLLDRLGRSDEAVACLERSCRAAPDDAIAANNYAVMLAREGRTMDALTEWRRALAVQPDNIQLRHQMRRLCTEQVPFWHIPMMNDTRRNDAFEAAIEVAIASRGPNARVLDIGTGSGLLSMMAARAGAESVVACEAVPIIADMARQIVAANGFADKIDVFAKPSTYLEVGVELEAPADILVSEILSSDLLTEAVLDTFEDAHRRLLKDDAIVIPRAASAIGCLVESDVLKDYVFVDQVSGFDLSRFGDFAAMKLPIHGTMTDWRRLSADIELVRVDLTQKRHESDLQVLSVPVVADGVATGIVQWMQIDLAEGISFDNHPDGYSDGGWLQILHNFPQPIQVRAGEVLDLAVGHDRITLIVQPAPKVALTAVSQAA</sequence>
<dbReference type="SMART" id="SM00028">
    <property type="entry name" value="TPR"/>
    <property type="match status" value="2"/>
</dbReference>
<dbReference type="PANTHER" id="PTHR11006:SF4">
    <property type="entry name" value="PROTEIN ARGININE N-METHYLTRANSFERASE 7"/>
    <property type="match status" value="1"/>
</dbReference>
<dbReference type="Gene3D" id="2.70.160.11">
    <property type="entry name" value="Hnrnp arginine n-methyltransferase1"/>
    <property type="match status" value="1"/>
</dbReference>
<keyword evidence="1" id="KW-0689">Ribosomal protein</keyword>
<keyword evidence="1" id="KW-0687">Ribonucleoprotein</keyword>
<dbReference type="Gene3D" id="1.25.40.10">
    <property type="entry name" value="Tetratricopeptide repeat domain"/>
    <property type="match status" value="1"/>
</dbReference>
<protein>
    <submittedName>
        <fullName evidence="1">50S ribosomal protein L11 methyltransferase</fullName>
    </submittedName>
</protein>
<proteinExistence type="predicted"/>
<name>A0ABU8RXA8_9SPHN</name>
<accession>A0ABU8RXA8</accession>
<keyword evidence="1" id="KW-0808">Transferase</keyword>
<dbReference type="Gene3D" id="3.40.50.150">
    <property type="entry name" value="Vaccinia Virus protein VP39"/>
    <property type="match status" value="1"/>
</dbReference>
<dbReference type="CDD" id="cd02440">
    <property type="entry name" value="AdoMet_MTases"/>
    <property type="match status" value="1"/>
</dbReference>
<organism evidence="1 2">
    <name type="scientific">Novosphingobium anseongense</name>
    <dbReference type="NCBI Taxonomy" id="3133436"/>
    <lineage>
        <taxon>Bacteria</taxon>
        <taxon>Pseudomonadati</taxon>
        <taxon>Pseudomonadota</taxon>
        <taxon>Alphaproteobacteria</taxon>
        <taxon>Sphingomonadales</taxon>
        <taxon>Sphingomonadaceae</taxon>
        <taxon>Novosphingobium</taxon>
    </lineage>
</organism>
<keyword evidence="2" id="KW-1185">Reference proteome</keyword>
<keyword evidence="1" id="KW-0489">Methyltransferase</keyword>
<evidence type="ECO:0000313" key="2">
    <source>
        <dbReference type="Proteomes" id="UP001361239"/>
    </source>
</evidence>
<comment type="caution">
    <text evidence="1">The sequence shown here is derived from an EMBL/GenBank/DDBJ whole genome shotgun (WGS) entry which is preliminary data.</text>
</comment>